<gene>
    <name evidence="1" type="ORF">Aory04_001362000</name>
</gene>
<sequence length="87" mass="8946">MDTQKETKIEPVLTLSIVGNAGAIITRSNVVVPASLIRKYGHAVSGFHVVSREGKSIAGYWADTGVTVGAAGVGASSPITTYLDISS</sequence>
<proteinExistence type="predicted"/>
<dbReference type="EMBL" id="BSYA01000404">
    <property type="protein sequence ID" value="GMG39093.1"/>
    <property type="molecule type" value="Genomic_DNA"/>
</dbReference>
<reference evidence="1" key="1">
    <citation type="submission" date="2023-04" db="EMBL/GenBank/DDBJ databases">
        <title>Aspergillus oryzae NBRC 4228.</title>
        <authorList>
            <person name="Ichikawa N."/>
            <person name="Sato H."/>
            <person name="Tonouchi N."/>
        </authorList>
    </citation>
    <scope>NUCLEOTIDE SEQUENCE</scope>
    <source>
        <strain evidence="1">NBRC 4228</strain>
    </source>
</reference>
<evidence type="ECO:0000313" key="1">
    <source>
        <dbReference type="EMBL" id="GMG39093.1"/>
    </source>
</evidence>
<organism evidence="1 2">
    <name type="scientific">Aspergillus oryzae</name>
    <name type="common">Yellow koji mold</name>
    <dbReference type="NCBI Taxonomy" id="5062"/>
    <lineage>
        <taxon>Eukaryota</taxon>
        <taxon>Fungi</taxon>
        <taxon>Dikarya</taxon>
        <taxon>Ascomycota</taxon>
        <taxon>Pezizomycotina</taxon>
        <taxon>Eurotiomycetes</taxon>
        <taxon>Eurotiomycetidae</taxon>
        <taxon>Eurotiales</taxon>
        <taxon>Aspergillaceae</taxon>
        <taxon>Aspergillus</taxon>
        <taxon>Aspergillus subgen. Circumdati</taxon>
    </lineage>
</organism>
<dbReference type="Proteomes" id="UP001165205">
    <property type="component" value="Unassembled WGS sequence"/>
</dbReference>
<name>A0AAN4Z309_ASPOZ</name>
<comment type="caution">
    <text evidence="1">The sequence shown here is derived from an EMBL/GenBank/DDBJ whole genome shotgun (WGS) entry which is preliminary data.</text>
</comment>
<accession>A0AAN4Z309</accession>
<evidence type="ECO:0000313" key="2">
    <source>
        <dbReference type="Proteomes" id="UP001165205"/>
    </source>
</evidence>
<dbReference type="AlphaFoldDB" id="A0AAN4Z309"/>
<protein>
    <submittedName>
        <fullName evidence="1">Unnamed protein product</fullName>
    </submittedName>
</protein>